<dbReference type="InterPro" id="IPR002822">
    <property type="entry name" value="Ni_insertion"/>
</dbReference>
<evidence type="ECO:0000256" key="1">
    <source>
        <dbReference type="ARBA" id="ARBA00022596"/>
    </source>
</evidence>
<dbReference type="EMBL" id="CP042467">
    <property type="protein sequence ID" value="QED28196.1"/>
    <property type="molecule type" value="Genomic_DNA"/>
</dbReference>
<dbReference type="OrthoDB" id="9765625at2"/>
<dbReference type="PANTHER" id="PTHR36566">
    <property type="entry name" value="NICKEL INSERTION PROTEIN-RELATED"/>
    <property type="match status" value="1"/>
</dbReference>
<dbReference type="Pfam" id="PF01969">
    <property type="entry name" value="Ni_insertion"/>
    <property type="match status" value="2"/>
</dbReference>
<dbReference type="KEGG" id="bbae:FRD01_13330"/>
<keyword evidence="1" id="KW-0533">Nickel</keyword>
<keyword evidence="3" id="KW-1185">Reference proteome</keyword>
<gene>
    <name evidence="2" type="primary">larC</name>
    <name evidence="2" type="ORF">FRD01_13330</name>
</gene>
<evidence type="ECO:0000313" key="2">
    <source>
        <dbReference type="EMBL" id="QED28196.1"/>
    </source>
</evidence>
<proteinExistence type="predicted"/>
<reference evidence="2 3" key="1">
    <citation type="submission" date="2019-08" db="EMBL/GenBank/DDBJ databases">
        <authorList>
            <person name="Liang Q."/>
        </authorList>
    </citation>
    <scope>NUCLEOTIDE SEQUENCE [LARGE SCALE GENOMIC DNA]</scope>
    <source>
        <strain evidence="2 3">V1718</strain>
    </source>
</reference>
<dbReference type="Gene3D" id="3.30.70.1380">
    <property type="entry name" value="Transcriptional regulatory protein pf0864 domain like"/>
    <property type="match status" value="1"/>
</dbReference>
<dbReference type="AlphaFoldDB" id="A0A5B8XWS6"/>
<sequence length="421" mass="45414">MHIHLDLIGGIAGDMFLAAALDAELVTREFLEEIMSGLGLGTIQIVAKNTQRGALTGTHIIFQGWGPEHESDHRHLSEILKMIDQASFDEGIKEVARELFIALGKAESKIHGIPLETVHFHEVGAVDSILDFVGAAAVIYRANATWSFSDVPCGKGEIVSAHGVIPVPAPATADLLRGLPTIERDVRGELVTPTGAAILHVLAGRHKLAAPKITGFSVARPQPLTTPKSRISRRGTLVAAGYGCGTKSFAEIANVVRLTVFEEDARAPQSDRVARIETDIDDMQPEALAWFCESYLPELGAIDVTRASIIMKKGRIGTRLTVLGPIDESQSLARAILEHTSTFGVRIDEVERQILNRRFETVQTAYGPIQIKLGLMGDRVLKTAPEFEDCARAAKEHGVDISLVYQAALKAAEPLKGPLGA</sequence>
<accession>A0A5B8XWS6</accession>
<dbReference type="Proteomes" id="UP000321595">
    <property type="component" value="Chromosome"/>
</dbReference>
<dbReference type="PANTHER" id="PTHR36566:SF1">
    <property type="entry name" value="PYRIDINIUM-3,5-BISTHIOCARBOXYLIC ACID MONONUCLEOTIDE NICKEL INSERTION PROTEIN"/>
    <property type="match status" value="1"/>
</dbReference>
<protein>
    <submittedName>
        <fullName evidence="2">Nickel pincer cofactor biosynthesis protein LarC</fullName>
    </submittedName>
</protein>
<dbReference type="NCBIfam" id="TIGR00299">
    <property type="entry name" value="nickel pincer cofactor biosynthesis protein LarC"/>
    <property type="match status" value="1"/>
</dbReference>
<dbReference type="RefSeq" id="WP_146960405.1">
    <property type="nucleotide sequence ID" value="NZ_CP042467.1"/>
</dbReference>
<evidence type="ECO:0000313" key="3">
    <source>
        <dbReference type="Proteomes" id="UP000321595"/>
    </source>
</evidence>
<organism evidence="2 3">
    <name type="scientific">Microvenator marinus</name>
    <dbReference type="NCBI Taxonomy" id="2600177"/>
    <lineage>
        <taxon>Bacteria</taxon>
        <taxon>Deltaproteobacteria</taxon>
        <taxon>Bradymonadales</taxon>
        <taxon>Microvenatoraceae</taxon>
        <taxon>Microvenator</taxon>
    </lineage>
</organism>
<name>A0A5B8XWS6_9DELT</name>
<dbReference type="Gene3D" id="3.10.20.300">
    <property type="entry name" value="mk0293 like domain"/>
    <property type="match status" value="1"/>
</dbReference>